<sequence>MSRRTHPSPSENAYAKPFGNYGIRQELLKEFSRKESEEKEEQASSLPRRNPPRRYLAKTGRKAFQS</sequence>
<keyword evidence="3" id="KW-1185">Reference proteome</keyword>
<evidence type="ECO:0000313" key="3">
    <source>
        <dbReference type="Proteomes" id="UP000266091"/>
    </source>
</evidence>
<organism evidence="2 3">
    <name type="scientific">Mesosutterella multiformis</name>
    <dbReference type="NCBI Taxonomy" id="2259133"/>
    <lineage>
        <taxon>Bacteria</taxon>
        <taxon>Pseudomonadati</taxon>
        <taxon>Pseudomonadota</taxon>
        <taxon>Betaproteobacteria</taxon>
        <taxon>Burkholderiales</taxon>
        <taxon>Sutterellaceae</taxon>
        <taxon>Mesosutterella</taxon>
    </lineage>
</organism>
<evidence type="ECO:0000313" key="2">
    <source>
        <dbReference type="EMBL" id="GBO94934.1"/>
    </source>
</evidence>
<comment type="caution">
    <text evidence="2">The sequence shown here is derived from an EMBL/GenBank/DDBJ whole genome shotgun (WGS) entry which is preliminary data.</text>
</comment>
<dbReference type="Proteomes" id="UP000266091">
    <property type="component" value="Unassembled WGS sequence"/>
</dbReference>
<dbReference type="AlphaFoldDB" id="A0A388SJK5"/>
<gene>
    <name evidence="2" type="ORF">MESMUL_22880</name>
</gene>
<dbReference type="EMBL" id="BGZJ01000002">
    <property type="protein sequence ID" value="GBO94934.1"/>
    <property type="molecule type" value="Genomic_DNA"/>
</dbReference>
<proteinExistence type="predicted"/>
<name>A0A388SJK5_9BURK</name>
<accession>A0A388SJK5</accession>
<feature type="region of interest" description="Disordered" evidence="1">
    <location>
        <begin position="32"/>
        <end position="66"/>
    </location>
</feature>
<evidence type="ECO:0000256" key="1">
    <source>
        <dbReference type="SAM" id="MobiDB-lite"/>
    </source>
</evidence>
<feature type="compositionally biased region" description="Basic residues" evidence="1">
    <location>
        <begin position="50"/>
        <end position="66"/>
    </location>
</feature>
<reference evidence="2 3" key="1">
    <citation type="journal article" date="2018" name="Int. J. Syst. Evol. Microbiol.">
        <title>Mesosutterella multiformis gen. nov., sp. nov., a member of the family Sutterellaceae and Sutterella megalosphaeroides sp. nov., isolated from human faeces.</title>
        <authorList>
            <person name="Sakamoto M."/>
            <person name="Ikeyama N."/>
            <person name="Kunihiro T."/>
            <person name="Iino T."/>
            <person name="Yuki M."/>
            <person name="Ohkuma M."/>
        </authorList>
    </citation>
    <scope>NUCLEOTIDE SEQUENCE [LARGE SCALE GENOMIC DNA]</scope>
    <source>
        <strain evidence="2 3">4NBBH2</strain>
    </source>
</reference>
<protein>
    <submittedName>
        <fullName evidence="2">Uncharacterized protein</fullName>
    </submittedName>
</protein>